<organism evidence="2 3">
    <name type="scientific">Extensimonas vulgaris</name>
    <dbReference type="NCBI Taxonomy" id="1031594"/>
    <lineage>
        <taxon>Bacteria</taxon>
        <taxon>Pseudomonadati</taxon>
        <taxon>Pseudomonadota</taxon>
        <taxon>Betaproteobacteria</taxon>
        <taxon>Burkholderiales</taxon>
        <taxon>Comamonadaceae</taxon>
        <taxon>Extensimonas</taxon>
    </lineage>
</organism>
<dbReference type="Proteomes" id="UP000252174">
    <property type="component" value="Unassembled WGS sequence"/>
</dbReference>
<dbReference type="SUPFAM" id="SSF52141">
    <property type="entry name" value="Uracil-DNA glycosylase-like"/>
    <property type="match status" value="1"/>
</dbReference>
<dbReference type="Gene3D" id="3.40.470.10">
    <property type="entry name" value="Uracil-DNA glycosylase-like domain"/>
    <property type="match status" value="1"/>
</dbReference>
<dbReference type="RefSeq" id="WP_114482774.1">
    <property type="nucleotide sequence ID" value="NZ_QPJU01000003.1"/>
</dbReference>
<feature type="region of interest" description="Disordered" evidence="1">
    <location>
        <begin position="25"/>
        <end position="51"/>
    </location>
</feature>
<dbReference type="OrthoDB" id="5290748at2"/>
<reference evidence="2 3" key="1">
    <citation type="submission" date="2018-07" db="EMBL/GenBank/DDBJ databases">
        <title>Genomic Encyclopedia of Type Strains, Phase IV (KMG-IV): sequencing the most valuable type-strain genomes for metagenomic binning, comparative biology and taxonomic classification.</title>
        <authorList>
            <person name="Goeker M."/>
        </authorList>
    </citation>
    <scope>NUCLEOTIDE SEQUENCE [LARGE SCALE GENOMIC DNA]</scope>
    <source>
        <strain evidence="2 3">DSM 100911</strain>
    </source>
</reference>
<comment type="caution">
    <text evidence="2">The sequence shown here is derived from an EMBL/GenBank/DDBJ whole genome shotgun (WGS) entry which is preliminary data.</text>
</comment>
<evidence type="ECO:0000256" key="1">
    <source>
        <dbReference type="SAM" id="MobiDB-lite"/>
    </source>
</evidence>
<evidence type="ECO:0000313" key="3">
    <source>
        <dbReference type="Proteomes" id="UP000252174"/>
    </source>
</evidence>
<feature type="compositionally biased region" description="Pro residues" evidence="1">
    <location>
        <begin position="26"/>
        <end position="39"/>
    </location>
</feature>
<feature type="compositionally biased region" description="Low complexity" evidence="1">
    <location>
        <begin position="68"/>
        <end position="103"/>
    </location>
</feature>
<gene>
    <name evidence="2" type="ORF">DFR45_10354</name>
</gene>
<keyword evidence="3" id="KW-1185">Reference proteome</keyword>
<accession>A0A369AL33</accession>
<feature type="compositionally biased region" description="Low complexity" evidence="1">
    <location>
        <begin position="40"/>
        <end position="51"/>
    </location>
</feature>
<sequence length="319" mass="32434">MSLHLDARQRAMLQEMGIALWLPQPAARPPQPAQTPRPARPVLAGAPQPNAAADAALAAAEADVGIQPEGATAPHTPAPPQTADAIPTAAPAATRPASPRSQAVSPITPVTSRTGAAADKLPAALYVHALQALYPQADAQQTPPELGTGWLIVTETLPPTNPHAAAARKLLDNMLRALRLHLHPRVFLLALERPAPHAGAAPASAAAGADLSPALPGNGAPVTTSVPSLVASADIPATLGAAVAELQPSMVLLLGLLPARAALGRTDPLGALRAGAHQIGPAPAVVSYAPDFLLRSQASKAAAWADLCHALALVRRRCT</sequence>
<feature type="region of interest" description="Disordered" evidence="1">
    <location>
        <begin position="68"/>
        <end position="109"/>
    </location>
</feature>
<dbReference type="EMBL" id="QPJU01000003">
    <property type="protein sequence ID" value="RCX10070.1"/>
    <property type="molecule type" value="Genomic_DNA"/>
</dbReference>
<proteinExistence type="predicted"/>
<name>A0A369AL33_9BURK</name>
<dbReference type="InterPro" id="IPR036895">
    <property type="entry name" value="Uracil-DNA_glycosylase-like_sf"/>
</dbReference>
<evidence type="ECO:0000313" key="2">
    <source>
        <dbReference type="EMBL" id="RCX10070.1"/>
    </source>
</evidence>
<protein>
    <submittedName>
        <fullName evidence="2">DNA polymerase</fullName>
    </submittedName>
</protein>
<dbReference type="AlphaFoldDB" id="A0A369AL33"/>